<evidence type="ECO:0000313" key="9">
    <source>
        <dbReference type="EMBL" id="SUB24323.1"/>
    </source>
</evidence>
<sequence>MDYILNFKDIKGNEERFKHYYIDGTNVLKNLLNLIDNDLLSRAEKYLVSVNYKKASLVKKSFDFEHVQSIHYSLFGDIYPFAGQLRQANMGKNITGETYYDQQKAMFMDYKEIPYHINFFNNYMISKSNLSGISDKEKFAKELCEVYLFINDIHAFREGNGRTQNEFIRQLAEYNGYVLDIQSAMNKYKEQGVNYYQWFYEYQKTGRKEEILKNLFIDNIKTKNEYKKTGKFQKN</sequence>
<keyword evidence="2 9" id="KW-0548">Nucleotidyltransferase</keyword>
<dbReference type="PANTHER" id="PTHR39560">
    <property type="entry name" value="PROTEIN ADENYLYLTRANSFERASE FIC-RELATED"/>
    <property type="match status" value="1"/>
</dbReference>
<dbReference type="GeneID" id="300133564"/>
<evidence type="ECO:0000256" key="5">
    <source>
        <dbReference type="ARBA" id="ARBA00034531"/>
    </source>
</evidence>
<evidence type="ECO:0000256" key="4">
    <source>
        <dbReference type="ARBA" id="ARBA00022840"/>
    </source>
</evidence>
<dbReference type="Proteomes" id="UP000255098">
    <property type="component" value="Unassembled WGS sequence"/>
</dbReference>
<keyword evidence="1 9" id="KW-0808">Transferase</keyword>
<dbReference type="GO" id="GO:0005524">
    <property type="term" value="F:ATP binding"/>
    <property type="evidence" value="ECO:0007669"/>
    <property type="project" value="UniProtKB-KW"/>
</dbReference>
<protein>
    <recommendedName>
        <fullName evidence="5">protein adenylyltransferase</fullName>
        <ecNumber evidence="5">2.7.7.108</ecNumber>
    </recommendedName>
</protein>
<gene>
    <name evidence="9" type="primary">fic_1</name>
    <name evidence="9" type="ORF">NCTC11297_01360</name>
</gene>
<keyword evidence="4" id="KW-0067">ATP-binding</keyword>
<dbReference type="GO" id="GO:0051302">
    <property type="term" value="P:regulation of cell division"/>
    <property type="evidence" value="ECO:0007669"/>
    <property type="project" value="TreeGrafter"/>
</dbReference>
<dbReference type="GO" id="GO:0070733">
    <property type="term" value="F:AMPylase activity"/>
    <property type="evidence" value="ECO:0007669"/>
    <property type="project" value="UniProtKB-EC"/>
</dbReference>
<name>A0A379ATA5_AVIAV</name>
<evidence type="ECO:0000256" key="6">
    <source>
        <dbReference type="ARBA" id="ARBA00047939"/>
    </source>
</evidence>
<evidence type="ECO:0000259" key="8">
    <source>
        <dbReference type="PROSITE" id="PS51459"/>
    </source>
</evidence>
<evidence type="ECO:0000256" key="2">
    <source>
        <dbReference type="ARBA" id="ARBA00022695"/>
    </source>
</evidence>
<evidence type="ECO:0000256" key="1">
    <source>
        <dbReference type="ARBA" id="ARBA00022679"/>
    </source>
</evidence>
<keyword evidence="10" id="KW-1185">Reference proteome</keyword>
<dbReference type="AlphaFoldDB" id="A0A379ATA5"/>
<evidence type="ECO:0000313" key="10">
    <source>
        <dbReference type="Proteomes" id="UP000255098"/>
    </source>
</evidence>
<keyword evidence="3" id="KW-0547">Nucleotide-binding</keyword>
<dbReference type="InterPro" id="IPR036597">
    <property type="entry name" value="Fido-like_dom_sf"/>
</dbReference>
<evidence type="ECO:0000256" key="3">
    <source>
        <dbReference type="ARBA" id="ARBA00022741"/>
    </source>
</evidence>
<dbReference type="Pfam" id="PF02661">
    <property type="entry name" value="Fic"/>
    <property type="match status" value="1"/>
</dbReference>
<dbReference type="Gene3D" id="1.10.3290.10">
    <property type="entry name" value="Fido-like domain"/>
    <property type="match status" value="1"/>
</dbReference>
<organism evidence="9 10">
    <name type="scientific">Avibacterium avium</name>
    <name type="common">Pasteurella avium</name>
    <dbReference type="NCBI Taxonomy" id="751"/>
    <lineage>
        <taxon>Bacteria</taxon>
        <taxon>Pseudomonadati</taxon>
        <taxon>Pseudomonadota</taxon>
        <taxon>Gammaproteobacteria</taxon>
        <taxon>Pasteurellales</taxon>
        <taxon>Pasteurellaceae</taxon>
        <taxon>Avibacterium</taxon>
    </lineage>
</organism>
<dbReference type="SUPFAM" id="SSF140931">
    <property type="entry name" value="Fic-like"/>
    <property type="match status" value="1"/>
</dbReference>
<evidence type="ECO:0000256" key="7">
    <source>
        <dbReference type="ARBA" id="ARBA00048696"/>
    </source>
</evidence>
<dbReference type="PROSITE" id="PS51459">
    <property type="entry name" value="FIDO"/>
    <property type="match status" value="1"/>
</dbReference>
<accession>A0A379ATA5</accession>
<dbReference type="InterPro" id="IPR003812">
    <property type="entry name" value="Fido"/>
</dbReference>
<dbReference type="EC" id="2.7.7.108" evidence="5"/>
<dbReference type="EMBL" id="UGSP01000001">
    <property type="protein sequence ID" value="SUB24323.1"/>
    <property type="molecule type" value="Genomic_DNA"/>
</dbReference>
<dbReference type="PANTHER" id="PTHR39560:SF1">
    <property type="entry name" value="PROTEIN ADENYLYLTRANSFERASE FIC-RELATED"/>
    <property type="match status" value="1"/>
</dbReference>
<comment type="catalytic activity">
    <reaction evidence="6">
        <text>L-threonyl-[protein] + ATP = 3-O-(5'-adenylyl)-L-threonyl-[protein] + diphosphate</text>
        <dbReference type="Rhea" id="RHEA:54292"/>
        <dbReference type="Rhea" id="RHEA-COMP:11060"/>
        <dbReference type="Rhea" id="RHEA-COMP:13847"/>
        <dbReference type="ChEBI" id="CHEBI:30013"/>
        <dbReference type="ChEBI" id="CHEBI:30616"/>
        <dbReference type="ChEBI" id="CHEBI:33019"/>
        <dbReference type="ChEBI" id="CHEBI:138113"/>
        <dbReference type="EC" id="2.7.7.108"/>
    </reaction>
</comment>
<proteinExistence type="predicted"/>
<reference evidence="9 10" key="1">
    <citation type="submission" date="2018-06" db="EMBL/GenBank/DDBJ databases">
        <authorList>
            <consortium name="Pathogen Informatics"/>
            <person name="Doyle S."/>
        </authorList>
    </citation>
    <scope>NUCLEOTIDE SEQUENCE [LARGE SCALE GENOMIC DNA]</scope>
    <source>
        <strain evidence="10">NCTC 11297</strain>
    </source>
</reference>
<dbReference type="RefSeq" id="WP_115249546.1">
    <property type="nucleotide sequence ID" value="NZ_UGSP01000001.1"/>
</dbReference>
<comment type="catalytic activity">
    <reaction evidence="7">
        <text>L-tyrosyl-[protein] + ATP = O-(5'-adenylyl)-L-tyrosyl-[protein] + diphosphate</text>
        <dbReference type="Rhea" id="RHEA:54288"/>
        <dbReference type="Rhea" id="RHEA-COMP:10136"/>
        <dbReference type="Rhea" id="RHEA-COMP:13846"/>
        <dbReference type="ChEBI" id="CHEBI:30616"/>
        <dbReference type="ChEBI" id="CHEBI:33019"/>
        <dbReference type="ChEBI" id="CHEBI:46858"/>
        <dbReference type="ChEBI" id="CHEBI:83624"/>
        <dbReference type="EC" id="2.7.7.108"/>
    </reaction>
</comment>
<feature type="domain" description="Fido" evidence="8">
    <location>
        <begin position="62"/>
        <end position="218"/>
    </location>
</feature>